<comment type="caution">
    <text evidence="4">The sequence shown here is derived from an EMBL/GenBank/DDBJ whole genome shotgun (WGS) entry which is preliminary data.</text>
</comment>
<feature type="transmembrane region" description="Helical" evidence="1">
    <location>
        <begin position="78"/>
        <end position="97"/>
    </location>
</feature>
<keyword evidence="1" id="KW-0472">Membrane</keyword>
<reference evidence="4 5" key="1">
    <citation type="submission" date="2015-11" db="EMBL/GenBank/DDBJ databases">
        <title>Genome Sequence of Bacillus simplex strain VanAntwerpen2.</title>
        <authorList>
            <person name="Couger M.B."/>
        </authorList>
    </citation>
    <scope>NUCLEOTIDE SEQUENCE [LARGE SCALE GENOMIC DNA]</scope>
    <source>
        <strain evidence="4 5">VanAntwerpen02</strain>
    </source>
</reference>
<dbReference type="PANTHER" id="PTHR40047:SF1">
    <property type="entry name" value="UPF0703 PROTEIN YCGQ"/>
    <property type="match status" value="1"/>
</dbReference>
<accession>A0A120GPS6</accession>
<dbReference type="Pfam" id="PF09323">
    <property type="entry name" value="DUF1980"/>
    <property type="match status" value="1"/>
</dbReference>
<dbReference type="NCBIfam" id="TIGR03943">
    <property type="entry name" value="TIGR03943 family putative permease subunit"/>
    <property type="match status" value="1"/>
</dbReference>
<feature type="domain" description="DUF1980" evidence="3">
    <location>
        <begin position="113"/>
        <end position="248"/>
    </location>
</feature>
<evidence type="ECO:0000256" key="1">
    <source>
        <dbReference type="SAM" id="Phobius"/>
    </source>
</evidence>
<dbReference type="InterPro" id="IPR048447">
    <property type="entry name" value="DUF1980_C"/>
</dbReference>
<dbReference type="AlphaFoldDB" id="A0A120GPS6"/>
<proteinExistence type="predicted"/>
<evidence type="ECO:0000259" key="3">
    <source>
        <dbReference type="Pfam" id="PF21537"/>
    </source>
</evidence>
<gene>
    <name evidence="4" type="ORF">AS888_06845</name>
</gene>
<dbReference type="RefSeq" id="WP_061142313.1">
    <property type="nucleotide sequence ID" value="NZ_LNNH01000019.1"/>
</dbReference>
<dbReference type="InterPro" id="IPR052955">
    <property type="entry name" value="UPF0703_membrane_permease"/>
</dbReference>
<dbReference type="Pfam" id="PF21537">
    <property type="entry name" value="DUF1980_C"/>
    <property type="match status" value="1"/>
</dbReference>
<evidence type="ECO:0008006" key="6">
    <source>
        <dbReference type="Google" id="ProtNLM"/>
    </source>
</evidence>
<evidence type="ECO:0000313" key="5">
    <source>
        <dbReference type="Proteomes" id="UP000064189"/>
    </source>
</evidence>
<evidence type="ECO:0000313" key="4">
    <source>
        <dbReference type="EMBL" id="KWW20124.1"/>
    </source>
</evidence>
<dbReference type="InterPro" id="IPR048493">
    <property type="entry name" value="DUF1980_N"/>
</dbReference>
<dbReference type="InterPro" id="IPR015402">
    <property type="entry name" value="DUF1980"/>
</dbReference>
<protein>
    <recommendedName>
        <fullName evidence="6">TIGR03943 family protein</fullName>
    </recommendedName>
</protein>
<sequence length="254" mass="28486">MKAFFIQKLEGLLLLGLGLMIFKLYVSGHLTKLIAPKMVPYALAALLAFFVVSLLRLKKQKQVRNHCDCHSHGESSSSVLVLKYSLFFIPILLGFILTDFTLSGEVLAKRGMAQQQTQKKSSNDAGKHVNQEKITVTDENYFEVLDDLLNNLDTIEGKEIELSGFVYRENSFTKKQVAISRLAMSCCVVDATLYGYMVNGHVSGMKTNDWYTITGTLKKGSYKGESVPVINLKDAEKIKAPKEVYLYENVQIIQ</sequence>
<organism evidence="4 5">
    <name type="scientific">Peribacillus simplex</name>
    <dbReference type="NCBI Taxonomy" id="1478"/>
    <lineage>
        <taxon>Bacteria</taxon>
        <taxon>Bacillati</taxon>
        <taxon>Bacillota</taxon>
        <taxon>Bacilli</taxon>
        <taxon>Bacillales</taxon>
        <taxon>Bacillaceae</taxon>
        <taxon>Peribacillus</taxon>
    </lineage>
</organism>
<name>A0A120GPS6_9BACI</name>
<feature type="transmembrane region" description="Helical" evidence="1">
    <location>
        <begin position="9"/>
        <end position="26"/>
    </location>
</feature>
<feature type="domain" description="DUF1980" evidence="2">
    <location>
        <begin position="9"/>
        <end position="112"/>
    </location>
</feature>
<dbReference type="EMBL" id="LNNH01000019">
    <property type="protein sequence ID" value="KWW20124.1"/>
    <property type="molecule type" value="Genomic_DNA"/>
</dbReference>
<evidence type="ECO:0000259" key="2">
    <source>
        <dbReference type="Pfam" id="PF09323"/>
    </source>
</evidence>
<keyword evidence="1" id="KW-1133">Transmembrane helix</keyword>
<keyword evidence="1" id="KW-0812">Transmembrane</keyword>
<dbReference type="Proteomes" id="UP000064189">
    <property type="component" value="Unassembled WGS sequence"/>
</dbReference>
<feature type="transmembrane region" description="Helical" evidence="1">
    <location>
        <begin position="38"/>
        <end position="57"/>
    </location>
</feature>
<dbReference type="PANTHER" id="PTHR40047">
    <property type="entry name" value="UPF0703 PROTEIN YCGQ"/>
    <property type="match status" value="1"/>
</dbReference>
<keyword evidence="5" id="KW-1185">Reference proteome</keyword>